<dbReference type="InterPro" id="IPR025406">
    <property type="entry name" value="DUF4132"/>
</dbReference>
<feature type="domain" description="DUF7737" evidence="3">
    <location>
        <begin position="725"/>
        <end position="828"/>
    </location>
</feature>
<dbReference type="Proteomes" id="UP001143474">
    <property type="component" value="Unassembled WGS sequence"/>
</dbReference>
<comment type="caution">
    <text evidence="4">The sequence shown here is derived from an EMBL/GenBank/DDBJ whole genome shotgun (WGS) entry which is preliminary data.</text>
</comment>
<dbReference type="Pfam" id="PF13569">
    <property type="entry name" value="DUF4132"/>
    <property type="match status" value="1"/>
</dbReference>
<dbReference type="Pfam" id="PF24879">
    <property type="entry name" value="DUF7737"/>
    <property type="match status" value="1"/>
</dbReference>
<evidence type="ECO:0000313" key="4">
    <source>
        <dbReference type="EMBL" id="GLK07598.1"/>
    </source>
</evidence>
<reference evidence="4" key="2">
    <citation type="submission" date="2023-01" db="EMBL/GenBank/DDBJ databases">
        <authorList>
            <person name="Sun Q."/>
            <person name="Evtushenko L."/>
        </authorList>
    </citation>
    <scope>NUCLEOTIDE SEQUENCE</scope>
    <source>
        <strain evidence="4">VKM Ac-2007</strain>
    </source>
</reference>
<sequence length="830" mass="93643">MTAELDAFTRSHGYLVGYLEEETKETYRRFDALFEQGLPPGPEVDWREYGHWALLKLNLGVEGGHDHDERALELVRSVAERDIPWTAGDAHVLMYRAGQMARRGHTRYEEIYRLPFAVTRRFGFQERREILGWLGERRRRSSARTPEWELWAEGVQEALAGQIEELVVEPAEHGPAGAVRNVIWEGDPFARLLAEEYGPRLAAPEVLPLLRHWNTAHSTKPSGRWLKTAGTLLTPDTVSLVREILTRLAAHRERKVTRGDDGHEWTETVFLHERTIVPVRGMIWTCEVIDERWVTSLLGDVALTCGTGSNGMGSTCRSEKLTNAAVGVLARRGGPAAIVPLARVQAKVRARSVLKNVARTLDEVAEQAGLTREQLLDRTVPAFGLGQDGIREERIGDYLVRLCADGPALRFVNPAGRTVKSAPQAIRRDPALADLRITLKELKQTLAAERFRLEQALIRERTWNWRQVEEFFLDHPVTGLYARALIWQVPQGQAGLPVRTGDGWELTDPRGRRTRPEPDAPVLLWHPIRETAEDVRAWRDHLLERGVRQPYKQAFREVYLLTPAEERTRTFSNRFAEHVLRYGQAKALLNQRGWTGLAIGHWDYECGGDQGEAIKELSGWRARWGMHVTGDPRADGWDTASFCVSEQITFYREGQEKLSGHDRMGNRVALEGAPLAEVPPLVLSEVLRDADLAVGVTSVGLDQRATGGHEGYWHSYGFGELTETARTRRDVLTRLLPRLRIADRAELTDRFLRVRGDLRTYRIHLGSGNILMEPNDAYLCVVPGHDRETASVFLPFEEDGGMLSVILSKAFLLADDTSITDPSITRQLTG</sequence>
<keyword evidence="1" id="KW-0175">Coiled coil</keyword>
<keyword evidence="5" id="KW-1185">Reference proteome</keyword>
<name>A0A9W6HXV7_9ACTN</name>
<accession>A0A9W6HXV7</accession>
<evidence type="ECO:0008006" key="6">
    <source>
        <dbReference type="Google" id="ProtNLM"/>
    </source>
</evidence>
<evidence type="ECO:0000313" key="5">
    <source>
        <dbReference type="Proteomes" id="UP001143474"/>
    </source>
</evidence>
<evidence type="ECO:0000256" key="1">
    <source>
        <dbReference type="SAM" id="Coils"/>
    </source>
</evidence>
<proteinExistence type="predicted"/>
<gene>
    <name evidence="4" type="ORF">GCM10017600_10030</name>
</gene>
<dbReference type="EMBL" id="BSEV01000001">
    <property type="protein sequence ID" value="GLK07598.1"/>
    <property type="molecule type" value="Genomic_DNA"/>
</dbReference>
<dbReference type="AlphaFoldDB" id="A0A9W6HXV7"/>
<evidence type="ECO:0000259" key="3">
    <source>
        <dbReference type="Pfam" id="PF24879"/>
    </source>
</evidence>
<feature type="domain" description="DUF4132" evidence="2">
    <location>
        <begin position="416"/>
        <end position="594"/>
    </location>
</feature>
<evidence type="ECO:0000259" key="2">
    <source>
        <dbReference type="Pfam" id="PF13569"/>
    </source>
</evidence>
<feature type="coiled-coil region" evidence="1">
    <location>
        <begin position="432"/>
        <end position="459"/>
    </location>
</feature>
<dbReference type="RefSeq" id="WP_271216125.1">
    <property type="nucleotide sequence ID" value="NZ_BAAAVD010000006.1"/>
</dbReference>
<reference evidence="4" key="1">
    <citation type="journal article" date="2014" name="Int. J. Syst. Evol. Microbiol.">
        <title>Complete genome sequence of Corynebacterium casei LMG S-19264T (=DSM 44701T), isolated from a smear-ripened cheese.</title>
        <authorList>
            <consortium name="US DOE Joint Genome Institute (JGI-PGF)"/>
            <person name="Walter F."/>
            <person name="Albersmeier A."/>
            <person name="Kalinowski J."/>
            <person name="Ruckert C."/>
        </authorList>
    </citation>
    <scope>NUCLEOTIDE SEQUENCE</scope>
    <source>
        <strain evidence="4">VKM Ac-2007</strain>
    </source>
</reference>
<organism evidence="4 5">
    <name type="scientific">Streptosporangium carneum</name>
    <dbReference type="NCBI Taxonomy" id="47481"/>
    <lineage>
        <taxon>Bacteria</taxon>
        <taxon>Bacillati</taxon>
        <taxon>Actinomycetota</taxon>
        <taxon>Actinomycetes</taxon>
        <taxon>Streptosporangiales</taxon>
        <taxon>Streptosporangiaceae</taxon>
        <taxon>Streptosporangium</taxon>
    </lineage>
</organism>
<dbReference type="InterPro" id="IPR056639">
    <property type="entry name" value="DUF7737"/>
</dbReference>
<protein>
    <recommendedName>
        <fullName evidence="6">DUF4132 domain-containing protein</fullName>
    </recommendedName>
</protein>